<reference evidence="2 3" key="1">
    <citation type="submission" date="2019-01" db="EMBL/GenBank/DDBJ databases">
        <title>Sphingomonas mucosissima sp. nov. and Sphingomonas desiccabilis sp. nov., from biological soil crusts in the Colorado Plateau, USA.</title>
        <authorList>
            <person name="Zhu D."/>
        </authorList>
    </citation>
    <scope>NUCLEOTIDE SEQUENCE [LARGE SCALE GENOMIC DNA]</scope>
    <source>
        <strain evidence="2 3">CP1D</strain>
    </source>
</reference>
<protein>
    <submittedName>
        <fullName evidence="2">DUF2934 domain-containing protein</fullName>
    </submittedName>
</protein>
<feature type="region of interest" description="Disordered" evidence="1">
    <location>
        <begin position="41"/>
        <end position="111"/>
    </location>
</feature>
<comment type="caution">
    <text evidence="2">The sequence shown here is derived from an EMBL/GenBank/DDBJ whole genome shotgun (WGS) entry which is preliminary data.</text>
</comment>
<evidence type="ECO:0000313" key="3">
    <source>
        <dbReference type="Proteomes" id="UP000292347"/>
    </source>
</evidence>
<dbReference type="InterPro" id="IPR021327">
    <property type="entry name" value="DUF2934"/>
</dbReference>
<gene>
    <name evidence="2" type="ORF">EO081_09735</name>
</gene>
<name>A0A4Q2ISJ5_9SPHN</name>
<dbReference type="OrthoDB" id="9811127at2"/>
<dbReference type="RefSeq" id="WP_129341761.1">
    <property type="nucleotide sequence ID" value="NZ_JACIDD010000002.1"/>
</dbReference>
<organism evidence="2 3">
    <name type="scientific">Sphingomonas desiccabilis</name>
    <dbReference type="NCBI Taxonomy" id="429134"/>
    <lineage>
        <taxon>Bacteria</taxon>
        <taxon>Pseudomonadati</taxon>
        <taxon>Pseudomonadota</taxon>
        <taxon>Alphaproteobacteria</taxon>
        <taxon>Sphingomonadales</taxon>
        <taxon>Sphingomonadaceae</taxon>
        <taxon>Sphingomonas</taxon>
    </lineage>
</organism>
<proteinExistence type="predicted"/>
<evidence type="ECO:0000256" key="1">
    <source>
        <dbReference type="SAM" id="MobiDB-lite"/>
    </source>
</evidence>
<keyword evidence="3" id="KW-1185">Reference proteome</keyword>
<accession>A0A4Q2ISJ5</accession>
<dbReference type="EMBL" id="SDPT01000002">
    <property type="protein sequence ID" value="RXZ31515.1"/>
    <property type="molecule type" value="Genomic_DNA"/>
</dbReference>
<evidence type="ECO:0000313" key="2">
    <source>
        <dbReference type="EMBL" id="RXZ31515.1"/>
    </source>
</evidence>
<dbReference type="Pfam" id="PF11154">
    <property type="entry name" value="DUF2934"/>
    <property type="match status" value="1"/>
</dbReference>
<dbReference type="AlphaFoldDB" id="A0A4Q2ISJ5"/>
<feature type="compositionally biased region" description="Basic residues" evidence="1">
    <location>
        <begin position="102"/>
        <end position="111"/>
    </location>
</feature>
<dbReference type="Proteomes" id="UP000292347">
    <property type="component" value="Unassembled WGS sequence"/>
</dbReference>
<sequence length="111" mass="11630">MDDREHRIRERAHAMWLEEGKPEGEHARHWDAACREIDAQAAASTDAEVAPAQKKTRGSRSAAPKSTPAAQAATADEAAAVVAAPTKAKRAAAPKKAASTPAKRKPGSAKA</sequence>
<feature type="compositionally biased region" description="Low complexity" evidence="1">
    <location>
        <begin position="62"/>
        <end position="86"/>
    </location>
</feature>